<dbReference type="OrthoDB" id="538223at2759"/>
<protein>
    <submittedName>
        <fullName evidence="2">17014_t:CDS:1</fullName>
    </submittedName>
</protein>
<dbReference type="EMBL" id="CAJVPZ010020899">
    <property type="protein sequence ID" value="CAG8703413.1"/>
    <property type="molecule type" value="Genomic_DNA"/>
</dbReference>
<reference evidence="2" key="1">
    <citation type="submission" date="2021-06" db="EMBL/GenBank/DDBJ databases">
        <authorList>
            <person name="Kallberg Y."/>
            <person name="Tangrot J."/>
            <person name="Rosling A."/>
        </authorList>
    </citation>
    <scope>NUCLEOTIDE SEQUENCE</scope>
    <source>
        <strain evidence="2">IN212</strain>
    </source>
</reference>
<gene>
    <name evidence="2" type="ORF">RFULGI_LOCUS10507</name>
</gene>
<dbReference type="Gene3D" id="2.160.20.80">
    <property type="entry name" value="E3 ubiquitin-protein ligase SopA"/>
    <property type="match status" value="1"/>
</dbReference>
<evidence type="ECO:0000313" key="2">
    <source>
        <dbReference type="EMBL" id="CAG8703413.1"/>
    </source>
</evidence>
<name>A0A9N9HSI0_9GLOM</name>
<proteinExistence type="predicted"/>
<evidence type="ECO:0000313" key="3">
    <source>
        <dbReference type="Proteomes" id="UP000789396"/>
    </source>
</evidence>
<dbReference type="AlphaFoldDB" id="A0A9N9HSI0"/>
<feature type="domain" description="NACHT" evidence="1">
    <location>
        <begin position="251"/>
        <end position="408"/>
    </location>
</feature>
<sequence>GRIEKGIGHVKEAQKNDLESSREMLAQIGELKNQFLDLCEAYEFKEALELYVKPRGTWNVPIIKGLVGKKEMDYEKKEGDVEEVVMSFLTSTDKLTSDDKQILETEANKILSLRDKEPLIKTVNSFFAPENKLTLEDIDVLNVAANQFLTLKGSEAWKLLKMAINEFFDSSKDERVLKNLISNLLESSLVFEDKKFIESKLVDIRALKSILEKASKEENFEKTVKELLNLIAKEVLETAVNYLIKLKRKSVMLILGSGGTGKSTFNRYLARLLWEKYQKDKTQPIPLFIALAPLEKFINQNQDFIEVYLHEKGNLSTVQIEELRKRKFVLILDGYDEIAERDRHFYDSNMFSKWKNAKIIISCRPEYLNQGYEEMFCPKKNGKRGFQELALTPFSRTEIEQYIENYVSYFKKSNLLLWDADKYKQSINNIPQIEDLVCNPVLLKITLTILPGFFKDNETTSQINRKVLYDEFIKQWFERAQNRLKSIQLKSEEQEEFDRLNNDFTKHCLQFGENFAFKMFVDNNKVVVDYNLENREITSDWATLIGNANVKYYLIACAMLDSLHDMSESTLLNKKSIIPEPAIQNFLVEGVQQKPEYQELLLNFIERSKNNVNIQIASANAITVLSCAKIPLPINLDNIRIQGANLSNGVFKNLQFVRADLYNVNFQNADLQSANFKDATLQDANLQNANLQNANLQYANLRSANIQNIYFQNANLQYAKLDVI</sequence>
<dbReference type="SUPFAM" id="SSF52540">
    <property type="entry name" value="P-loop containing nucleoside triphosphate hydrolases"/>
    <property type="match status" value="1"/>
</dbReference>
<dbReference type="PANTHER" id="PTHR14136:SF17">
    <property type="entry name" value="BTB_POZ DOMAIN-CONTAINING PROTEIN KCTD9"/>
    <property type="match status" value="1"/>
</dbReference>
<dbReference type="InterPro" id="IPR007111">
    <property type="entry name" value="NACHT_NTPase"/>
</dbReference>
<accession>A0A9N9HSI0</accession>
<dbReference type="InterPro" id="IPR051082">
    <property type="entry name" value="Pentapeptide-BTB/POZ_domain"/>
</dbReference>
<dbReference type="SUPFAM" id="SSF141571">
    <property type="entry name" value="Pentapeptide repeat-like"/>
    <property type="match status" value="1"/>
</dbReference>
<feature type="non-terminal residue" evidence="2">
    <location>
        <position position="1"/>
    </location>
</feature>
<dbReference type="Proteomes" id="UP000789396">
    <property type="component" value="Unassembled WGS sequence"/>
</dbReference>
<feature type="non-terminal residue" evidence="2">
    <location>
        <position position="724"/>
    </location>
</feature>
<dbReference type="Pfam" id="PF13599">
    <property type="entry name" value="Pentapeptide_4"/>
    <property type="match status" value="1"/>
</dbReference>
<evidence type="ECO:0000259" key="1">
    <source>
        <dbReference type="Pfam" id="PF05729"/>
    </source>
</evidence>
<dbReference type="Gene3D" id="3.40.50.300">
    <property type="entry name" value="P-loop containing nucleotide triphosphate hydrolases"/>
    <property type="match status" value="1"/>
</dbReference>
<organism evidence="2 3">
    <name type="scientific">Racocetra fulgida</name>
    <dbReference type="NCBI Taxonomy" id="60492"/>
    <lineage>
        <taxon>Eukaryota</taxon>
        <taxon>Fungi</taxon>
        <taxon>Fungi incertae sedis</taxon>
        <taxon>Mucoromycota</taxon>
        <taxon>Glomeromycotina</taxon>
        <taxon>Glomeromycetes</taxon>
        <taxon>Diversisporales</taxon>
        <taxon>Gigasporaceae</taxon>
        <taxon>Racocetra</taxon>
    </lineage>
</organism>
<dbReference type="PANTHER" id="PTHR14136">
    <property type="entry name" value="BTB_POZ DOMAIN-CONTAINING PROTEIN KCTD9"/>
    <property type="match status" value="1"/>
</dbReference>
<dbReference type="InterPro" id="IPR001646">
    <property type="entry name" value="5peptide_repeat"/>
</dbReference>
<dbReference type="Pfam" id="PF05729">
    <property type="entry name" value="NACHT"/>
    <property type="match status" value="1"/>
</dbReference>
<dbReference type="InterPro" id="IPR027417">
    <property type="entry name" value="P-loop_NTPase"/>
</dbReference>
<comment type="caution">
    <text evidence="2">The sequence shown here is derived from an EMBL/GenBank/DDBJ whole genome shotgun (WGS) entry which is preliminary data.</text>
</comment>
<keyword evidence="3" id="KW-1185">Reference proteome</keyword>